<feature type="region of interest" description="Disordered" evidence="1">
    <location>
        <begin position="1"/>
        <end position="109"/>
    </location>
</feature>
<sequence>MDTQISRRVRAQLLGEEDVTETAPQPPARAREDGRPKGPRRVRNPWYLPPETWYSKSAATDPGEGRGGGFPYADQILGGGQAGSGGGAGKASDEGEAGGDRPLTQRETDSLEIVQAYKQYMKGSRLPHFLQ</sequence>
<dbReference type="AlphaFoldDB" id="A0A7S2NHD1"/>
<organism evidence="2">
    <name type="scientific">Zooxanthella nutricula</name>
    <dbReference type="NCBI Taxonomy" id="1333877"/>
    <lineage>
        <taxon>Eukaryota</taxon>
        <taxon>Sar</taxon>
        <taxon>Alveolata</taxon>
        <taxon>Dinophyceae</taxon>
        <taxon>Peridiniales</taxon>
        <taxon>Peridiniales incertae sedis</taxon>
        <taxon>Zooxanthella</taxon>
    </lineage>
</organism>
<dbReference type="EMBL" id="HBGW01024352">
    <property type="protein sequence ID" value="CAD9539991.1"/>
    <property type="molecule type" value="Transcribed_RNA"/>
</dbReference>
<gene>
    <name evidence="2" type="ORF">BRAN1462_LOCUS15449</name>
</gene>
<evidence type="ECO:0000256" key="1">
    <source>
        <dbReference type="SAM" id="MobiDB-lite"/>
    </source>
</evidence>
<proteinExistence type="predicted"/>
<evidence type="ECO:0000313" key="2">
    <source>
        <dbReference type="EMBL" id="CAD9539991.1"/>
    </source>
</evidence>
<reference evidence="2" key="1">
    <citation type="submission" date="2021-01" db="EMBL/GenBank/DDBJ databases">
        <authorList>
            <person name="Corre E."/>
            <person name="Pelletier E."/>
            <person name="Niang G."/>
            <person name="Scheremetjew M."/>
            <person name="Finn R."/>
            <person name="Kale V."/>
            <person name="Holt S."/>
            <person name="Cochrane G."/>
            <person name="Meng A."/>
            <person name="Brown T."/>
            <person name="Cohen L."/>
        </authorList>
    </citation>
    <scope>NUCLEOTIDE SEQUENCE</scope>
    <source>
        <strain evidence="2">RCC3387</strain>
    </source>
</reference>
<name>A0A7S2NHD1_9DINO</name>
<accession>A0A7S2NHD1</accession>
<feature type="compositionally biased region" description="Gly residues" evidence="1">
    <location>
        <begin position="77"/>
        <end position="89"/>
    </location>
</feature>
<protein>
    <submittedName>
        <fullName evidence="2">Uncharacterized protein</fullName>
    </submittedName>
</protein>